<evidence type="ECO:0000256" key="2">
    <source>
        <dbReference type="ARBA" id="ARBA00004914"/>
    </source>
</evidence>
<dbReference type="EMBL" id="CACSLK010004199">
    <property type="protein sequence ID" value="CAA0809812.1"/>
    <property type="molecule type" value="Genomic_DNA"/>
</dbReference>
<comment type="similarity">
    <text evidence="10">Belongs to the major facilitator superfamily. Phosphate:H(+) symporter (TC 2.A.1.9) family.</text>
</comment>
<accession>A0A9N7R414</accession>
<feature type="transmembrane region" description="Helical" evidence="11">
    <location>
        <begin position="171"/>
        <end position="194"/>
    </location>
</feature>
<keyword evidence="4" id="KW-0813">Transport</keyword>
<dbReference type="InterPro" id="IPR036259">
    <property type="entry name" value="MFS_trans_sf"/>
</dbReference>
<sequence length="421" mass="44286">MVYLDVIDEPNQPPGFPEAHFPNPPVLRKLILVASIAAALQFGWALQLALLTPYSQLLGMSHKWASLVWLCGPVSGLVVQVIVGHYSDRCTSSLGRRRPFIIYGAASLSIGSLLIAFAADLSGPGPGPGPAAGAIFLAGFWMLDISNNVIQGPTRALLADISCGDNTAVTLGNGLFAFFMAVGNVLGYAAGAAGGLHHHLPFAAATNACDESCAHIKACFVLHVGIVGLVAGSVVGLVKEDPLDPFYLDELAGDDSERAPSFFAQIVIAARSTSRPMWVLYVVTAFNWVGIFPFLLYDTDWMGKEVYGGSVGGSAGERSLYGMGVRAGSRGLMLHVVTMGLVSLFLEPLIRVLGNVKRLWSLGNSMLTACMALTVVISAVASHARGGSGLPEVLEPPPPEVRAYCYGLFAIFGIPQAVSAD</sequence>
<dbReference type="GO" id="GO:0008506">
    <property type="term" value="F:sucrose:proton symporter activity"/>
    <property type="evidence" value="ECO:0007669"/>
    <property type="project" value="TreeGrafter"/>
</dbReference>
<keyword evidence="5" id="KW-0762">Sugar transport</keyword>
<feature type="transmembrane region" description="Helical" evidence="11">
    <location>
        <begin position="30"/>
        <end position="52"/>
    </location>
</feature>
<feature type="transmembrane region" description="Helical" evidence="11">
    <location>
        <begin position="332"/>
        <end position="350"/>
    </location>
</feature>
<evidence type="ECO:0000256" key="4">
    <source>
        <dbReference type="ARBA" id="ARBA00022448"/>
    </source>
</evidence>
<feature type="transmembrane region" description="Helical" evidence="11">
    <location>
        <begin position="131"/>
        <end position="150"/>
    </location>
</feature>
<keyword evidence="7" id="KW-0769">Symport</keyword>
<comment type="pathway">
    <text evidence="2">Glycan biosynthesis; sucrose metabolism.</text>
</comment>
<comment type="caution">
    <text evidence="12">The sequence shown here is derived from an EMBL/GenBank/DDBJ whole genome shotgun (WGS) entry which is preliminary data.</text>
</comment>
<evidence type="ECO:0000256" key="7">
    <source>
        <dbReference type="ARBA" id="ARBA00022847"/>
    </source>
</evidence>
<reference evidence="12" key="1">
    <citation type="submission" date="2019-12" db="EMBL/GenBank/DDBJ databases">
        <authorList>
            <person name="Scholes J."/>
        </authorList>
    </citation>
    <scope>NUCLEOTIDE SEQUENCE</scope>
</reference>
<dbReference type="SUPFAM" id="SSF103473">
    <property type="entry name" value="MFS general substrate transporter"/>
    <property type="match status" value="1"/>
</dbReference>
<dbReference type="OrthoDB" id="28755at2759"/>
<keyword evidence="9 11" id="KW-0472">Membrane</keyword>
<dbReference type="Gene3D" id="1.20.1250.20">
    <property type="entry name" value="MFS general substrate transporter like domains"/>
    <property type="match status" value="1"/>
</dbReference>
<keyword evidence="6 11" id="KW-0812">Transmembrane</keyword>
<comment type="similarity">
    <text evidence="3">Belongs to the glycoside-pentoside-hexuronide (GPH) cation symporter transporter (TC 2.A.2.4) family.</text>
</comment>
<organism evidence="12 13">
    <name type="scientific">Striga hermonthica</name>
    <name type="common">Purple witchweed</name>
    <name type="synonym">Buchnera hermonthica</name>
    <dbReference type="NCBI Taxonomy" id="68872"/>
    <lineage>
        <taxon>Eukaryota</taxon>
        <taxon>Viridiplantae</taxon>
        <taxon>Streptophyta</taxon>
        <taxon>Embryophyta</taxon>
        <taxon>Tracheophyta</taxon>
        <taxon>Spermatophyta</taxon>
        <taxon>Magnoliopsida</taxon>
        <taxon>eudicotyledons</taxon>
        <taxon>Gunneridae</taxon>
        <taxon>Pentapetalae</taxon>
        <taxon>asterids</taxon>
        <taxon>lamiids</taxon>
        <taxon>Lamiales</taxon>
        <taxon>Orobanchaceae</taxon>
        <taxon>Buchnereae</taxon>
        <taxon>Striga</taxon>
    </lineage>
</organism>
<keyword evidence="8 11" id="KW-1133">Transmembrane helix</keyword>
<evidence type="ECO:0000256" key="6">
    <source>
        <dbReference type="ARBA" id="ARBA00022692"/>
    </source>
</evidence>
<dbReference type="GO" id="GO:0005886">
    <property type="term" value="C:plasma membrane"/>
    <property type="evidence" value="ECO:0007669"/>
    <property type="project" value="TreeGrafter"/>
</dbReference>
<feature type="transmembrane region" description="Helical" evidence="11">
    <location>
        <begin position="64"/>
        <end position="88"/>
    </location>
</feature>
<gene>
    <name evidence="12" type="ORF">SHERM_11723</name>
</gene>
<dbReference type="Proteomes" id="UP001153555">
    <property type="component" value="Unassembled WGS sequence"/>
</dbReference>
<evidence type="ECO:0000256" key="11">
    <source>
        <dbReference type="SAM" id="Phobius"/>
    </source>
</evidence>
<feature type="transmembrane region" description="Helical" evidence="11">
    <location>
        <begin position="100"/>
        <end position="119"/>
    </location>
</feature>
<feature type="transmembrane region" description="Helical" evidence="11">
    <location>
        <begin position="214"/>
        <end position="238"/>
    </location>
</feature>
<dbReference type="Pfam" id="PF13347">
    <property type="entry name" value="MFS_2"/>
    <property type="match status" value="1"/>
</dbReference>
<evidence type="ECO:0000256" key="1">
    <source>
        <dbReference type="ARBA" id="ARBA00004141"/>
    </source>
</evidence>
<name>A0A9N7R414_STRHE</name>
<evidence type="ECO:0000256" key="3">
    <source>
        <dbReference type="ARBA" id="ARBA00007134"/>
    </source>
</evidence>
<evidence type="ECO:0000256" key="9">
    <source>
        <dbReference type="ARBA" id="ARBA00023136"/>
    </source>
</evidence>
<protein>
    <submittedName>
        <fullName evidence="12">Sucrose transport protein SUC2</fullName>
    </submittedName>
</protein>
<dbReference type="PANTHER" id="PTHR19432:SF70">
    <property type="entry name" value="SUCROSE TRANSPORT PROTEIN SUC1-RELATED"/>
    <property type="match status" value="1"/>
</dbReference>
<dbReference type="PANTHER" id="PTHR19432">
    <property type="entry name" value="SUGAR TRANSPORTER"/>
    <property type="match status" value="1"/>
</dbReference>
<comment type="subcellular location">
    <subcellularLocation>
        <location evidence="1">Membrane</location>
        <topology evidence="1">Multi-pass membrane protein</topology>
    </subcellularLocation>
</comment>
<evidence type="ECO:0000313" key="12">
    <source>
        <dbReference type="EMBL" id="CAA0809812.1"/>
    </source>
</evidence>
<evidence type="ECO:0000256" key="8">
    <source>
        <dbReference type="ARBA" id="ARBA00022989"/>
    </source>
</evidence>
<feature type="transmembrane region" description="Helical" evidence="11">
    <location>
        <begin position="362"/>
        <end position="381"/>
    </location>
</feature>
<evidence type="ECO:0000313" key="13">
    <source>
        <dbReference type="Proteomes" id="UP001153555"/>
    </source>
</evidence>
<dbReference type="GO" id="GO:0005773">
    <property type="term" value="C:vacuole"/>
    <property type="evidence" value="ECO:0007669"/>
    <property type="project" value="TreeGrafter"/>
</dbReference>
<keyword evidence="13" id="KW-1185">Reference proteome</keyword>
<evidence type="ECO:0000256" key="5">
    <source>
        <dbReference type="ARBA" id="ARBA00022597"/>
    </source>
</evidence>
<dbReference type="AlphaFoldDB" id="A0A9N7R414"/>
<proteinExistence type="inferred from homology"/>
<evidence type="ECO:0000256" key="10">
    <source>
        <dbReference type="ARBA" id="ARBA00044504"/>
    </source>
</evidence>
<feature type="transmembrane region" description="Helical" evidence="11">
    <location>
        <begin position="278"/>
        <end position="297"/>
    </location>
</feature>